<comment type="caution">
    <text evidence="1">The sequence shown here is derived from an EMBL/GenBank/DDBJ whole genome shotgun (WGS) entry which is preliminary data.</text>
</comment>
<dbReference type="InterPro" id="IPR046237">
    <property type="entry name" value="DUF6270"/>
</dbReference>
<gene>
    <name evidence="1" type="ORF">RWD45_13205</name>
</gene>
<dbReference type="Pfam" id="PF19786">
    <property type="entry name" value="DUF6270"/>
    <property type="match status" value="1"/>
</dbReference>
<accession>A0ABU5CSK3</accession>
<dbReference type="EMBL" id="JAWDIQ010000002">
    <property type="protein sequence ID" value="MDY0409350.1"/>
    <property type="molecule type" value="Genomic_DNA"/>
</dbReference>
<dbReference type="Proteomes" id="UP001275315">
    <property type="component" value="Unassembled WGS sequence"/>
</dbReference>
<reference evidence="1 2" key="1">
    <citation type="submission" date="2023-10" db="EMBL/GenBank/DDBJ databases">
        <title>Virgibacillus soli CC-YMP-6 genome.</title>
        <authorList>
            <person name="Miliotis G."/>
            <person name="Sengupta P."/>
            <person name="Hameed A."/>
            <person name="Chuvochina M."/>
            <person name="Mcdonagh F."/>
            <person name="Simpson A.C."/>
            <person name="Singh N.K."/>
            <person name="Rekha P.D."/>
            <person name="Raman K."/>
            <person name="Hugenholtz P."/>
            <person name="Venkateswaran K."/>
        </authorList>
    </citation>
    <scope>NUCLEOTIDE SEQUENCE [LARGE SCALE GENOMIC DNA]</scope>
    <source>
        <strain evidence="1 2">CC-YMP-6</strain>
    </source>
</reference>
<proteinExistence type="predicted"/>
<sequence length="275" mass="32766">MIKIAVLGSCVSRDSFHSKIISDYKNYYSCVLHQNQMSMISLAAKPISFDNKLIDNLSPFDTKHFRTELDKSFFKEMRKNQPNYLIIDFYGDLYYGIQEIGGSYITNKKWLWQRTSLYGRLEKRDAFQIFGRNQERFYPLWKEGVKTLFSFLEKELPNCKVIVNKARFIDVYLDKNDGQLKSLSESKKINYLNVDVYNKWWDVLDKHLINNYNVKTLEYDMSKYYAVEDHIWGLLYVHYNTEFYQDFTRKLLGIILNDTLDENSKLKVLIENKIG</sequence>
<evidence type="ECO:0000313" key="2">
    <source>
        <dbReference type="Proteomes" id="UP001275315"/>
    </source>
</evidence>
<dbReference type="RefSeq" id="WP_320380147.1">
    <property type="nucleotide sequence ID" value="NZ_JAWDIQ010000002.1"/>
</dbReference>
<evidence type="ECO:0000313" key="1">
    <source>
        <dbReference type="EMBL" id="MDY0409350.1"/>
    </source>
</evidence>
<name>A0ABU5CSK3_9BACI</name>
<organism evidence="1 2">
    <name type="scientific">Paracerasibacillus soli</name>
    <dbReference type="NCBI Taxonomy" id="480284"/>
    <lineage>
        <taxon>Bacteria</taxon>
        <taxon>Bacillati</taxon>
        <taxon>Bacillota</taxon>
        <taxon>Bacilli</taxon>
        <taxon>Bacillales</taxon>
        <taxon>Bacillaceae</taxon>
        <taxon>Paracerasibacillus</taxon>
    </lineage>
</organism>
<keyword evidence="2" id="KW-1185">Reference proteome</keyword>
<protein>
    <submittedName>
        <fullName evidence="1">DUF6270 domain-containing protein</fullName>
    </submittedName>
</protein>